<dbReference type="Proteomes" id="UP000008181">
    <property type="component" value="Chromosome 1"/>
</dbReference>
<feature type="non-terminal residue" evidence="1">
    <location>
        <position position="1"/>
    </location>
</feature>
<organism evidence="1 2">
    <name type="scientific">Thermothielavioides terrestris (strain ATCC 38088 / NRRL 8126)</name>
    <name type="common">Thielavia terrestris</name>
    <dbReference type="NCBI Taxonomy" id="578455"/>
    <lineage>
        <taxon>Eukaryota</taxon>
        <taxon>Fungi</taxon>
        <taxon>Dikarya</taxon>
        <taxon>Ascomycota</taxon>
        <taxon>Pezizomycotina</taxon>
        <taxon>Sordariomycetes</taxon>
        <taxon>Sordariomycetidae</taxon>
        <taxon>Sordariales</taxon>
        <taxon>Chaetomiaceae</taxon>
        <taxon>Thermothielavioides</taxon>
        <taxon>Thermothielavioides terrestris</taxon>
    </lineage>
</organism>
<dbReference type="KEGG" id="ttt:THITE_39051"/>
<dbReference type="eggNOG" id="ENOG502RN51">
    <property type="taxonomic scope" value="Eukaryota"/>
</dbReference>
<name>G2QVL4_THETT</name>
<reference evidence="1 2" key="1">
    <citation type="journal article" date="2011" name="Nat. Biotechnol.">
        <title>Comparative genomic analysis of the thermophilic biomass-degrading fungi Myceliophthora thermophila and Thielavia terrestris.</title>
        <authorList>
            <person name="Berka R.M."/>
            <person name="Grigoriev I.V."/>
            <person name="Otillar R."/>
            <person name="Salamov A."/>
            <person name="Grimwood J."/>
            <person name="Reid I."/>
            <person name="Ishmael N."/>
            <person name="John T."/>
            <person name="Darmond C."/>
            <person name="Moisan M.-C."/>
            <person name="Henrissat B."/>
            <person name="Coutinho P.M."/>
            <person name="Lombard V."/>
            <person name="Natvig D.O."/>
            <person name="Lindquist E."/>
            <person name="Schmutz J."/>
            <person name="Lucas S."/>
            <person name="Harris P."/>
            <person name="Powlowski J."/>
            <person name="Bellemare A."/>
            <person name="Taylor D."/>
            <person name="Butler G."/>
            <person name="de Vries R.P."/>
            <person name="Allijn I.E."/>
            <person name="van den Brink J."/>
            <person name="Ushinsky S."/>
            <person name="Storms R."/>
            <person name="Powell A.J."/>
            <person name="Paulsen I.T."/>
            <person name="Elbourne L.D.H."/>
            <person name="Baker S.E."/>
            <person name="Magnuson J."/>
            <person name="LaBoissiere S."/>
            <person name="Clutterbuck A.J."/>
            <person name="Martinez D."/>
            <person name="Wogulis M."/>
            <person name="de Leon A.L."/>
            <person name="Rey M.W."/>
            <person name="Tsang A."/>
        </authorList>
    </citation>
    <scope>NUCLEOTIDE SEQUENCE [LARGE SCALE GENOMIC DNA]</scope>
    <source>
        <strain evidence="2">ATCC 38088 / NRRL 8126</strain>
    </source>
</reference>
<accession>G2QVL4</accession>
<dbReference type="GeneID" id="11516918"/>
<dbReference type="EMBL" id="CP003009">
    <property type="protein sequence ID" value="AEO62995.1"/>
    <property type="molecule type" value="Genomic_DNA"/>
</dbReference>
<dbReference type="HOGENOM" id="CLU_2164540_0_0_1"/>
<keyword evidence="2" id="KW-1185">Reference proteome</keyword>
<sequence length="111" mass="12252">KKAKTYNTGDSPVVTDLSTNPAVSSLSRGERTGSRVVYCLWSYVVASSRRSGLSLVLLCKLLLVSCGWPAGHRTVEETSSVDRRNLRRSQTIAITFVVHLDQRHTNYAVAE</sequence>
<proteinExistence type="predicted"/>
<evidence type="ECO:0000313" key="1">
    <source>
        <dbReference type="EMBL" id="AEO62995.1"/>
    </source>
</evidence>
<dbReference type="AlphaFoldDB" id="G2QVL4"/>
<evidence type="ECO:0000313" key="2">
    <source>
        <dbReference type="Proteomes" id="UP000008181"/>
    </source>
</evidence>
<protein>
    <submittedName>
        <fullName evidence="1">Uncharacterized protein</fullName>
    </submittedName>
</protein>
<gene>
    <name evidence="1" type="ORF">THITE_39051</name>
</gene>
<dbReference type="RefSeq" id="XP_003649331.1">
    <property type="nucleotide sequence ID" value="XM_003649283.1"/>
</dbReference>
<dbReference type="OrthoDB" id="4504314at2759"/>